<dbReference type="Pfam" id="PF00270">
    <property type="entry name" value="DEAD"/>
    <property type="match status" value="1"/>
</dbReference>
<keyword evidence="7 11" id="KW-0067">ATP-binding</keyword>
<feature type="region of interest" description="Disordered" evidence="14">
    <location>
        <begin position="500"/>
        <end position="530"/>
    </location>
</feature>
<feature type="short sequence motif" description="Q motif" evidence="10">
    <location>
        <begin position="43"/>
        <end position="71"/>
    </location>
</feature>
<evidence type="ECO:0000256" key="14">
    <source>
        <dbReference type="SAM" id="MobiDB-lite"/>
    </source>
</evidence>
<dbReference type="GeneID" id="30180684"/>
<dbReference type="GO" id="GO:0006364">
    <property type="term" value="P:rRNA processing"/>
    <property type="evidence" value="ECO:0007669"/>
    <property type="project" value="UniProtKB-KW"/>
</dbReference>
<keyword evidence="3" id="KW-0698">rRNA processing</keyword>
<keyword evidence="4 11" id="KW-0547">Nucleotide-binding</keyword>
<keyword evidence="13" id="KW-0175">Coiled coil</keyword>
<comment type="similarity">
    <text evidence="11">Belongs to the DEAD box helicase family.</text>
</comment>
<evidence type="ECO:0000259" key="16">
    <source>
        <dbReference type="PROSITE" id="PS51194"/>
    </source>
</evidence>
<dbReference type="Proteomes" id="UP000094455">
    <property type="component" value="Unassembled WGS sequence"/>
</dbReference>
<dbReference type="GO" id="GO:0042802">
    <property type="term" value="F:identical protein binding"/>
    <property type="evidence" value="ECO:0007669"/>
    <property type="project" value="EnsemblFungi"/>
</dbReference>
<dbReference type="Gene3D" id="3.40.50.300">
    <property type="entry name" value="P-loop containing nucleotide triphosphate hydrolases"/>
    <property type="match status" value="2"/>
</dbReference>
<protein>
    <recommendedName>
        <fullName evidence="12">ATP-dependent RNA helicase</fullName>
        <ecNumber evidence="12">3.6.4.13</ecNumber>
    </recommendedName>
</protein>
<dbReference type="PANTHER" id="PTHR24031">
    <property type="entry name" value="RNA HELICASE"/>
    <property type="match status" value="1"/>
</dbReference>
<evidence type="ECO:0000256" key="2">
    <source>
        <dbReference type="ARBA" id="ARBA00022517"/>
    </source>
</evidence>
<dbReference type="GO" id="GO:0032040">
    <property type="term" value="C:small-subunit processome"/>
    <property type="evidence" value="ECO:0007669"/>
    <property type="project" value="EnsemblFungi"/>
</dbReference>
<comment type="catalytic activity">
    <reaction evidence="12">
        <text>ATP + H2O = ADP + phosphate + H(+)</text>
        <dbReference type="Rhea" id="RHEA:13065"/>
        <dbReference type="ChEBI" id="CHEBI:15377"/>
        <dbReference type="ChEBI" id="CHEBI:15378"/>
        <dbReference type="ChEBI" id="CHEBI:30616"/>
        <dbReference type="ChEBI" id="CHEBI:43474"/>
        <dbReference type="ChEBI" id="CHEBI:456216"/>
        <dbReference type="EC" id="3.6.4.13"/>
    </reaction>
</comment>
<dbReference type="InterPro" id="IPR000629">
    <property type="entry name" value="RNA-helicase_DEAD-box_CS"/>
</dbReference>
<keyword evidence="6 11" id="KW-0347">Helicase</keyword>
<dbReference type="CDD" id="cd18787">
    <property type="entry name" value="SF2_C_DEAD"/>
    <property type="match status" value="1"/>
</dbReference>
<evidence type="ECO:0000256" key="6">
    <source>
        <dbReference type="ARBA" id="ARBA00022806"/>
    </source>
</evidence>
<evidence type="ECO:0000256" key="9">
    <source>
        <dbReference type="ARBA" id="ARBA00023242"/>
    </source>
</evidence>
<dbReference type="GO" id="GO:0005524">
    <property type="term" value="F:ATP binding"/>
    <property type="evidence" value="ECO:0007669"/>
    <property type="project" value="UniProtKB-UniRule"/>
</dbReference>
<comment type="function">
    <text evidence="12">RNA helicase.</text>
</comment>
<dbReference type="InterPro" id="IPR001650">
    <property type="entry name" value="Helicase_C-like"/>
</dbReference>
<evidence type="ECO:0000313" key="19">
    <source>
        <dbReference type="Proteomes" id="UP000094455"/>
    </source>
</evidence>
<proteinExistence type="inferred from homology"/>
<feature type="compositionally biased region" description="Acidic residues" evidence="14">
    <location>
        <begin position="716"/>
        <end position="746"/>
    </location>
</feature>
<dbReference type="SMART" id="SM01178">
    <property type="entry name" value="DUF4217"/>
    <property type="match status" value="1"/>
</dbReference>
<keyword evidence="2" id="KW-0690">Ribosome biogenesis</keyword>
<dbReference type="GO" id="GO:0003723">
    <property type="term" value="F:RNA binding"/>
    <property type="evidence" value="ECO:0007669"/>
    <property type="project" value="UniProtKB-UniRule"/>
</dbReference>
<evidence type="ECO:0000256" key="13">
    <source>
        <dbReference type="SAM" id="Coils"/>
    </source>
</evidence>
<feature type="compositionally biased region" description="Basic and acidic residues" evidence="14">
    <location>
        <begin position="500"/>
        <end position="514"/>
    </location>
</feature>
<keyword evidence="9" id="KW-0539">Nucleus</keyword>
<dbReference type="AlphaFoldDB" id="A0A1E3NNN7"/>
<dbReference type="GO" id="GO:0003724">
    <property type="term" value="F:RNA helicase activity"/>
    <property type="evidence" value="ECO:0007669"/>
    <property type="project" value="UniProtKB-EC"/>
</dbReference>
<accession>A0A1E3NNN7</accession>
<dbReference type="EMBL" id="KV454002">
    <property type="protein sequence ID" value="ODQ47710.1"/>
    <property type="molecule type" value="Genomic_DNA"/>
</dbReference>
<organism evidence="18 19">
    <name type="scientific">Pichia membranifaciens NRRL Y-2026</name>
    <dbReference type="NCBI Taxonomy" id="763406"/>
    <lineage>
        <taxon>Eukaryota</taxon>
        <taxon>Fungi</taxon>
        <taxon>Dikarya</taxon>
        <taxon>Ascomycota</taxon>
        <taxon>Saccharomycotina</taxon>
        <taxon>Pichiomycetes</taxon>
        <taxon>Pichiales</taxon>
        <taxon>Pichiaceae</taxon>
        <taxon>Pichia</taxon>
    </lineage>
</organism>
<dbReference type="SMART" id="SM00490">
    <property type="entry name" value="HELICc"/>
    <property type="match status" value="1"/>
</dbReference>
<feature type="compositionally biased region" description="Basic and acidic residues" evidence="14">
    <location>
        <begin position="747"/>
        <end position="771"/>
    </location>
</feature>
<evidence type="ECO:0000256" key="11">
    <source>
        <dbReference type="RuleBase" id="RU000492"/>
    </source>
</evidence>
<comment type="subcellular location">
    <subcellularLocation>
        <location evidence="1">Nucleus</location>
        <location evidence="1">Nucleolus</location>
    </subcellularLocation>
</comment>
<feature type="domain" description="Helicase ATP-binding" evidence="15">
    <location>
        <begin position="74"/>
        <end position="248"/>
    </location>
</feature>
<dbReference type="InterPro" id="IPR014014">
    <property type="entry name" value="RNA_helicase_DEAD_Q_motif"/>
</dbReference>
<dbReference type="InterPro" id="IPR027417">
    <property type="entry name" value="P-loop_NTPase"/>
</dbReference>
<dbReference type="STRING" id="763406.A0A1E3NNN7"/>
<evidence type="ECO:0000256" key="5">
    <source>
        <dbReference type="ARBA" id="ARBA00022801"/>
    </source>
</evidence>
<dbReference type="Pfam" id="PF13959">
    <property type="entry name" value="CTE_SPB4"/>
    <property type="match status" value="1"/>
</dbReference>
<dbReference type="InterPro" id="IPR011545">
    <property type="entry name" value="DEAD/DEAH_box_helicase_dom"/>
</dbReference>
<dbReference type="PROSITE" id="PS00039">
    <property type="entry name" value="DEAD_ATP_HELICASE"/>
    <property type="match status" value="1"/>
</dbReference>
<feature type="domain" description="Helicase C-terminal" evidence="16">
    <location>
        <begin position="267"/>
        <end position="439"/>
    </location>
</feature>
<keyword evidence="5 11" id="KW-0378">Hydrolase</keyword>
<keyword evidence="8 12" id="KW-0694">RNA-binding</keyword>
<evidence type="ECO:0000256" key="12">
    <source>
        <dbReference type="RuleBase" id="RU365068"/>
    </source>
</evidence>
<evidence type="ECO:0000259" key="15">
    <source>
        <dbReference type="PROSITE" id="PS51192"/>
    </source>
</evidence>
<evidence type="ECO:0000256" key="10">
    <source>
        <dbReference type="PROSITE-ProRule" id="PRU00552"/>
    </source>
</evidence>
<comment type="domain">
    <text evidence="12">The Q motif is unique to and characteristic of the DEAD box family of RNA helicases and controls ATP binding and hydrolysis.</text>
</comment>
<dbReference type="OrthoDB" id="10259640at2759"/>
<dbReference type="SMART" id="SM00487">
    <property type="entry name" value="DEXDc"/>
    <property type="match status" value="1"/>
</dbReference>
<dbReference type="CDD" id="cd17941">
    <property type="entry name" value="DEADc_DDX10"/>
    <property type="match status" value="1"/>
</dbReference>
<feature type="coiled-coil region" evidence="13">
    <location>
        <begin position="10"/>
        <end position="37"/>
    </location>
</feature>
<dbReference type="RefSeq" id="XP_019018823.1">
    <property type="nucleotide sequence ID" value="XM_019163997.1"/>
</dbReference>
<feature type="compositionally biased region" description="Basic and acidic residues" evidence="14">
    <location>
        <begin position="645"/>
        <end position="680"/>
    </location>
</feature>
<dbReference type="PROSITE" id="PS51192">
    <property type="entry name" value="HELICASE_ATP_BIND_1"/>
    <property type="match status" value="1"/>
</dbReference>
<gene>
    <name evidence="18" type="ORF">PICMEDRAFT_71749</name>
</gene>
<dbReference type="SUPFAM" id="SSF52540">
    <property type="entry name" value="P-loop containing nucleoside triphosphate hydrolases"/>
    <property type="match status" value="1"/>
</dbReference>
<name>A0A1E3NNN7_9ASCO</name>
<evidence type="ECO:0000256" key="8">
    <source>
        <dbReference type="ARBA" id="ARBA00022884"/>
    </source>
</evidence>
<dbReference type="InterPro" id="IPR025313">
    <property type="entry name" value="SPB4-like_CTE"/>
</dbReference>
<reference evidence="18 19" key="1">
    <citation type="journal article" date="2016" name="Proc. Natl. Acad. Sci. U.S.A.">
        <title>Comparative genomics of biotechnologically important yeasts.</title>
        <authorList>
            <person name="Riley R."/>
            <person name="Haridas S."/>
            <person name="Wolfe K.H."/>
            <person name="Lopes M.R."/>
            <person name="Hittinger C.T."/>
            <person name="Goeker M."/>
            <person name="Salamov A.A."/>
            <person name="Wisecaver J.H."/>
            <person name="Long T.M."/>
            <person name="Calvey C.H."/>
            <person name="Aerts A.L."/>
            <person name="Barry K.W."/>
            <person name="Choi C."/>
            <person name="Clum A."/>
            <person name="Coughlan A.Y."/>
            <person name="Deshpande S."/>
            <person name="Douglass A.P."/>
            <person name="Hanson S.J."/>
            <person name="Klenk H.-P."/>
            <person name="LaButti K.M."/>
            <person name="Lapidus A."/>
            <person name="Lindquist E.A."/>
            <person name="Lipzen A.M."/>
            <person name="Meier-Kolthoff J.P."/>
            <person name="Ohm R.A."/>
            <person name="Otillar R.P."/>
            <person name="Pangilinan J.L."/>
            <person name="Peng Y."/>
            <person name="Rokas A."/>
            <person name="Rosa C.A."/>
            <person name="Scheuner C."/>
            <person name="Sibirny A.A."/>
            <person name="Slot J.C."/>
            <person name="Stielow J.B."/>
            <person name="Sun H."/>
            <person name="Kurtzman C.P."/>
            <person name="Blackwell M."/>
            <person name="Grigoriev I.V."/>
            <person name="Jeffries T.W."/>
        </authorList>
    </citation>
    <scope>NUCLEOTIDE SEQUENCE [LARGE SCALE GENOMIC DNA]</scope>
    <source>
        <strain evidence="18 19">NRRL Y-2026</strain>
    </source>
</reference>
<feature type="region of interest" description="Disordered" evidence="14">
    <location>
        <begin position="645"/>
        <end position="783"/>
    </location>
</feature>
<dbReference type="InterPro" id="IPR014001">
    <property type="entry name" value="Helicase_ATP-bd"/>
</dbReference>
<feature type="domain" description="DEAD-box RNA helicase Q" evidence="17">
    <location>
        <begin position="43"/>
        <end position="71"/>
    </location>
</feature>
<dbReference type="GO" id="GO:0016887">
    <property type="term" value="F:ATP hydrolysis activity"/>
    <property type="evidence" value="ECO:0007669"/>
    <property type="project" value="RHEA"/>
</dbReference>
<dbReference type="Pfam" id="PF00271">
    <property type="entry name" value="Helicase_C"/>
    <property type="match status" value="1"/>
</dbReference>
<evidence type="ECO:0000259" key="17">
    <source>
        <dbReference type="PROSITE" id="PS51195"/>
    </source>
</evidence>
<keyword evidence="19" id="KW-1185">Reference proteome</keyword>
<evidence type="ECO:0000256" key="1">
    <source>
        <dbReference type="ARBA" id="ARBA00004604"/>
    </source>
</evidence>
<sequence>MVKKSKTISRDDKKVKREQAEKQLKEIKQRVQDLTSEEYKTFERFKELPLTADILRGLDRSGFHSLTEIQKLAIPECLKGNDVLAAAKTGSGKTLAFLVPVVQKLVFENWSDMDGLGALIITPTRELAVQIYEVLLKIGKYTQLSAGLVIGGKDYSFEKERVGRVNILIGTPGRLLQHMDESATLQTDNVQMLVLDEADRILDMGFKKTLDAILGQLPAGRQTLLFSATQTKSVGDLARLSMVNPKYVNGNLANGGIGGEELSLPESLEQSYVVVPLNEKLSLLWSFLKSHLQAKILVFVSSSKQVHFIYETFRKLQPGIPLMKLHGRQKQKARLETSMKFTQSKNCCLIATDVVARGLDFPAIDWVIQLDCPEDVSTYVHRVGRCARFGRQGKSMLVLLPNEEEGFISQMSAKKIEIKKLNIKGSKKKNIQSQIQSLCFNSAELKYLAQKAFISYCKSVIIQKNKSVFKIDELPLDLFASSYGLPGMPKLRLPKKVDDESRMKLKEKKNENRKLKSLSNANDEGEIEDQTKKVRTKYDKMFERKNQDVLSEHYMQLNPGLGGKMSNTSDDDDDDEEFMKVKRHDDEVKTADLPELELNSSKRAMKKALSRKLTAMKGDKGAKLVFDEDGKAHPVYELDDEETFLKEGPSKVHSEFLSTEREKMTKADEIDKGVVRDKRAEKKRRRKELEKQLEGDSDDSEGPYVATLGALASGDENADNYESDEYGEGVPDLENDLEDSEGEDDVQPEKKKQKKWFDSDKYKDRDSKDAGVFEIEQPETTEDLEALAAKLMN</sequence>
<evidence type="ECO:0000256" key="4">
    <source>
        <dbReference type="ARBA" id="ARBA00022741"/>
    </source>
</evidence>
<dbReference type="PROSITE" id="PS51195">
    <property type="entry name" value="Q_MOTIF"/>
    <property type="match status" value="1"/>
</dbReference>
<dbReference type="EC" id="3.6.4.13" evidence="12"/>
<dbReference type="PROSITE" id="PS51194">
    <property type="entry name" value="HELICASE_CTER"/>
    <property type="match status" value="1"/>
</dbReference>
<evidence type="ECO:0000256" key="3">
    <source>
        <dbReference type="ARBA" id="ARBA00022552"/>
    </source>
</evidence>
<evidence type="ECO:0000256" key="7">
    <source>
        <dbReference type="ARBA" id="ARBA00022840"/>
    </source>
</evidence>
<evidence type="ECO:0000313" key="18">
    <source>
        <dbReference type="EMBL" id="ODQ47710.1"/>
    </source>
</evidence>